<dbReference type="CDD" id="cd20736">
    <property type="entry name" value="PoNe_Nuclease"/>
    <property type="match status" value="1"/>
</dbReference>
<sequence>MTFYRKGLGSRGEEEAARYLYGLGWRILERNYRCRIGELDIIAKDEGGTLVFVEVRSRAGNSHGLPEESITQRKQYKLRMLAQQYLLVRPKLADSPCRFDVIAVEFNPNGEKKELRHIKNAF</sequence>
<keyword evidence="4" id="KW-1185">Reference proteome</keyword>
<dbReference type="RefSeq" id="WP_072916773.1">
    <property type="nucleotide sequence ID" value="NZ_FRAR01000027.1"/>
</dbReference>
<dbReference type="InterPro" id="IPR003509">
    <property type="entry name" value="UPF0102_YraN-like"/>
</dbReference>
<dbReference type="STRING" id="1121421.SAMN02745123_03409"/>
<reference evidence="4" key="1">
    <citation type="submission" date="2016-11" db="EMBL/GenBank/DDBJ databases">
        <authorList>
            <person name="Varghese N."/>
            <person name="Submissions S."/>
        </authorList>
    </citation>
    <scope>NUCLEOTIDE SEQUENCE [LARGE SCALE GENOMIC DNA]</scope>
    <source>
        <strain evidence="4">DSM 10349</strain>
    </source>
</reference>
<dbReference type="AlphaFoldDB" id="A0A1M6VZD5"/>
<dbReference type="EMBL" id="FRAR01000027">
    <property type="protein sequence ID" value="SHK86807.1"/>
    <property type="molecule type" value="Genomic_DNA"/>
</dbReference>
<dbReference type="NCBIfam" id="TIGR00252">
    <property type="entry name" value="YraN family protein"/>
    <property type="match status" value="1"/>
</dbReference>
<comment type="similarity">
    <text evidence="1 2">Belongs to the UPF0102 family.</text>
</comment>
<evidence type="ECO:0000313" key="4">
    <source>
        <dbReference type="Proteomes" id="UP000183997"/>
    </source>
</evidence>
<dbReference type="NCBIfam" id="NF009150">
    <property type="entry name" value="PRK12497.1-3"/>
    <property type="match status" value="1"/>
</dbReference>
<dbReference type="OrthoDB" id="9802516at2"/>
<dbReference type="InterPro" id="IPR011335">
    <property type="entry name" value="Restrct_endonuc-II-like"/>
</dbReference>
<evidence type="ECO:0000256" key="1">
    <source>
        <dbReference type="ARBA" id="ARBA00006738"/>
    </source>
</evidence>
<dbReference type="InterPro" id="IPR011856">
    <property type="entry name" value="tRNA_endonuc-like_dom_sf"/>
</dbReference>
<name>A0A1M6VZD5_9FIRM</name>
<evidence type="ECO:0000256" key="2">
    <source>
        <dbReference type="HAMAP-Rule" id="MF_00048"/>
    </source>
</evidence>
<dbReference type="Proteomes" id="UP000183997">
    <property type="component" value="Unassembled WGS sequence"/>
</dbReference>
<dbReference type="HAMAP" id="MF_00048">
    <property type="entry name" value="UPF0102"/>
    <property type="match status" value="1"/>
</dbReference>
<dbReference type="Gene3D" id="3.40.1350.10">
    <property type="match status" value="1"/>
</dbReference>
<keyword evidence="3" id="KW-0378">Hydrolase</keyword>
<accession>A0A1M6VZD5</accession>
<protein>
    <recommendedName>
        <fullName evidence="2">UPF0102 protein SAMN02745123_03409</fullName>
    </recommendedName>
</protein>
<proteinExistence type="inferred from homology"/>
<keyword evidence="3" id="KW-0255">Endonuclease</keyword>
<organism evidence="3 4">
    <name type="scientific">Desulforamulus aeronauticus DSM 10349</name>
    <dbReference type="NCBI Taxonomy" id="1121421"/>
    <lineage>
        <taxon>Bacteria</taxon>
        <taxon>Bacillati</taxon>
        <taxon>Bacillota</taxon>
        <taxon>Clostridia</taxon>
        <taxon>Eubacteriales</taxon>
        <taxon>Peptococcaceae</taxon>
        <taxon>Desulforamulus</taxon>
    </lineage>
</organism>
<dbReference type="PANTHER" id="PTHR34039">
    <property type="entry name" value="UPF0102 PROTEIN YRAN"/>
    <property type="match status" value="1"/>
</dbReference>
<dbReference type="GO" id="GO:0004519">
    <property type="term" value="F:endonuclease activity"/>
    <property type="evidence" value="ECO:0007669"/>
    <property type="project" value="UniProtKB-KW"/>
</dbReference>
<keyword evidence="3" id="KW-0540">Nuclease</keyword>
<dbReference type="NCBIfam" id="NF009154">
    <property type="entry name" value="PRK12497.3-3"/>
    <property type="match status" value="1"/>
</dbReference>
<dbReference type="Pfam" id="PF02021">
    <property type="entry name" value="UPF0102"/>
    <property type="match status" value="1"/>
</dbReference>
<dbReference type="PANTHER" id="PTHR34039:SF1">
    <property type="entry name" value="UPF0102 PROTEIN YRAN"/>
    <property type="match status" value="1"/>
</dbReference>
<gene>
    <name evidence="3" type="ORF">SAMN02745123_03409</name>
</gene>
<dbReference type="GO" id="GO:0003676">
    <property type="term" value="F:nucleic acid binding"/>
    <property type="evidence" value="ECO:0007669"/>
    <property type="project" value="InterPro"/>
</dbReference>
<dbReference type="SUPFAM" id="SSF52980">
    <property type="entry name" value="Restriction endonuclease-like"/>
    <property type="match status" value="1"/>
</dbReference>
<evidence type="ECO:0000313" key="3">
    <source>
        <dbReference type="EMBL" id="SHK86807.1"/>
    </source>
</evidence>